<protein>
    <submittedName>
        <fullName evidence="13">C2H2-type domain-containing protein</fullName>
    </submittedName>
</protein>
<evidence type="ECO:0000313" key="12">
    <source>
        <dbReference type="Proteomes" id="UP000274429"/>
    </source>
</evidence>
<dbReference type="GO" id="GO:0000978">
    <property type="term" value="F:RNA polymerase II cis-regulatory region sequence-specific DNA binding"/>
    <property type="evidence" value="ECO:0007669"/>
    <property type="project" value="TreeGrafter"/>
</dbReference>
<feature type="domain" description="C2H2-type" evidence="10">
    <location>
        <begin position="129"/>
        <end position="156"/>
    </location>
</feature>
<evidence type="ECO:0000256" key="4">
    <source>
        <dbReference type="ARBA" id="ARBA00022737"/>
    </source>
</evidence>
<dbReference type="GO" id="GO:0000981">
    <property type="term" value="F:DNA-binding transcription factor activity, RNA polymerase II-specific"/>
    <property type="evidence" value="ECO:0007669"/>
    <property type="project" value="TreeGrafter"/>
</dbReference>
<keyword evidence="3" id="KW-0479">Metal-binding</keyword>
<dbReference type="PROSITE" id="PS50157">
    <property type="entry name" value="ZINC_FINGER_C2H2_2"/>
    <property type="match status" value="2"/>
</dbReference>
<proteinExistence type="inferred from homology"/>
<sequence>MASITYLDPHYRTMYYHYQPSGTLSHITPGAYCHNNTTTAVTTITTADAQFYHRYIGVYSPSPPPPPLPPPPPPQSQTVFQNVCQWTEEEGCVRKICGLRFHTIGEMVNHLTMDHVGGPEKMDHTCYWHNCSRQGRAFKAKYKLVNHIRVHTGEKPFGCPFPGCYKVFARAENLKIHKRTHTGK</sequence>
<dbReference type="InterPro" id="IPR013087">
    <property type="entry name" value="Znf_C2H2_type"/>
</dbReference>
<comment type="similarity">
    <text evidence="2">Belongs to the GLI C2H2-type zinc-finger protein family.</text>
</comment>
<dbReference type="SMART" id="SM00355">
    <property type="entry name" value="ZnF_C2H2"/>
    <property type="match status" value="3"/>
</dbReference>
<keyword evidence="8" id="KW-0539">Nucleus</keyword>
<keyword evidence="5 9" id="KW-0863">Zinc-finger</keyword>
<evidence type="ECO:0000256" key="5">
    <source>
        <dbReference type="ARBA" id="ARBA00022771"/>
    </source>
</evidence>
<dbReference type="PANTHER" id="PTHR45718:SF8">
    <property type="entry name" value="GLIS FAMILY ZINC FINGER 2"/>
    <property type="match status" value="1"/>
</dbReference>
<keyword evidence="4" id="KW-0677">Repeat</keyword>
<dbReference type="AlphaFoldDB" id="A0A0R3X4W9"/>
<dbReference type="GO" id="GO:0008270">
    <property type="term" value="F:zinc ion binding"/>
    <property type="evidence" value="ECO:0007669"/>
    <property type="project" value="UniProtKB-KW"/>
</dbReference>
<evidence type="ECO:0000256" key="2">
    <source>
        <dbReference type="ARBA" id="ARBA00010831"/>
    </source>
</evidence>
<accession>A0A0R3X4W9</accession>
<dbReference type="Pfam" id="PF18366">
    <property type="entry name" value="zf_ZIC"/>
    <property type="match status" value="1"/>
</dbReference>
<keyword evidence="7" id="KW-0238">DNA-binding</keyword>
<evidence type="ECO:0000256" key="9">
    <source>
        <dbReference type="PROSITE-ProRule" id="PRU00042"/>
    </source>
</evidence>
<evidence type="ECO:0000256" key="1">
    <source>
        <dbReference type="ARBA" id="ARBA00004123"/>
    </source>
</evidence>
<organism evidence="13">
    <name type="scientific">Hydatigena taeniaeformis</name>
    <name type="common">Feline tapeworm</name>
    <name type="synonym">Taenia taeniaeformis</name>
    <dbReference type="NCBI Taxonomy" id="6205"/>
    <lineage>
        <taxon>Eukaryota</taxon>
        <taxon>Metazoa</taxon>
        <taxon>Spiralia</taxon>
        <taxon>Lophotrochozoa</taxon>
        <taxon>Platyhelminthes</taxon>
        <taxon>Cestoda</taxon>
        <taxon>Eucestoda</taxon>
        <taxon>Cyclophyllidea</taxon>
        <taxon>Taeniidae</taxon>
        <taxon>Hydatigera</taxon>
    </lineage>
</organism>
<dbReference type="InterPro" id="IPR041643">
    <property type="entry name" value="Znf_ZIC"/>
</dbReference>
<dbReference type="PROSITE" id="PS00028">
    <property type="entry name" value="ZINC_FINGER_C2H2_1"/>
    <property type="match status" value="2"/>
</dbReference>
<evidence type="ECO:0000256" key="8">
    <source>
        <dbReference type="ARBA" id="ARBA00023242"/>
    </source>
</evidence>
<evidence type="ECO:0000256" key="3">
    <source>
        <dbReference type="ARBA" id="ARBA00022723"/>
    </source>
</evidence>
<dbReference type="FunFam" id="3.30.160.60:FF:000031">
    <property type="entry name" value="GLI family zinc finger 3"/>
    <property type="match status" value="1"/>
</dbReference>
<evidence type="ECO:0000256" key="6">
    <source>
        <dbReference type="ARBA" id="ARBA00022833"/>
    </source>
</evidence>
<dbReference type="InterPro" id="IPR036236">
    <property type="entry name" value="Znf_C2H2_sf"/>
</dbReference>
<dbReference type="Pfam" id="PF23561">
    <property type="entry name" value="zf-C2H2_15"/>
    <property type="match status" value="1"/>
</dbReference>
<keyword evidence="6" id="KW-0862">Zinc</keyword>
<dbReference type="OrthoDB" id="3214149at2759"/>
<name>A0A0R3X4W9_HYDTA</name>
<feature type="domain" description="C2H2-type" evidence="10">
    <location>
        <begin position="157"/>
        <end position="184"/>
    </location>
</feature>
<dbReference type="Proteomes" id="UP000274429">
    <property type="component" value="Unassembled WGS sequence"/>
</dbReference>
<dbReference type="STRING" id="6205.A0A0R3X4W9"/>
<dbReference type="FunFam" id="3.30.160.60:FF:000035">
    <property type="entry name" value="Zinc finger protein ZIC 1"/>
    <property type="match status" value="1"/>
</dbReference>
<dbReference type="PANTHER" id="PTHR45718">
    <property type="entry name" value="TRANSCRIPTIONAL ACTIVATOR CUBITUS INTERRUPTUS"/>
    <property type="match status" value="1"/>
</dbReference>
<dbReference type="GO" id="GO:0005634">
    <property type="term" value="C:nucleus"/>
    <property type="evidence" value="ECO:0007669"/>
    <property type="project" value="UniProtKB-SubCell"/>
</dbReference>
<evidence type="ECO:0000313" key="13">
    <source>
        <dbReference type="WBParaSite" id="TTAC_0000847901-mRNA-1"/>
    </source>
</evidence>
<comment type="subcellular location">
    <subcellularLocation>
        <location evidence="1">Nucleus</location>
    </subcellularLocation>
</comment>
<dbReference type="SUPFAM" id="SSF57667">
    <property type="entry name" value="beta-beta-alpha zinc fingers"/>
    <property type="match status" value="1"/>
</dbReference>
<dbReference type="EMBL" id="UYWX01020510">
    <property type="protein sequence ID" value="VDM33019.1"/>
    <property type="molecule type" value="Genomic_DNA"/>
</dbReference>
<keyword evidence="12" id="KW-1185">Reference proteome</keyword>
<reference evidence="11 12" key="2">
    <citation type="submission" date="2018-11" db="EMBL/GenBank/DDBJ databases">
        <authorList>
            <consortium name="Pathogen Informatics"/>
        </authorList>
    </citation>
    <scope>NUCLEOTIDE SEQUENCE [LARGE SCALE GENOMIC DNA]</scope>
</reference>
<dbReference type="InterPro" id="IPR056436">
    <property type="entry name" value="Znf-C2H2_ZIC1-5/GLI1-3-like"/>
</dbReference>
<evidence type="ECO:0000259" key="10">
    <source>
        <dbReference type="PROSITE" id="PS50157"/>
    </source>
</evidence>
<evidence type="ECO:0000256" key="7">
    <source>
        <dbReference type="ARBA" id="ARBA00023125"/>
    </source>
</evidence>
<dbReference type="Pfam" id="PF00096">
    <property type="entry name" value="zf-C2H2"/>
    <property type="match status" value="1"/>
</dbReference>
<dbReference type="WBParaSite" id="TTAC_0000847901-mRNA-1">
    <property type="protein sequence ID" value="TTAC_0000847901-mRNA-1"/>
    <property type="gene ID" value="TTAC_0000847901"/>
</dbReference>
<reference evidence="13" key="1">
    <citation type="submission" date="2017-02" db="UniProtKB">
        <authorList>
            <consortium name="WormBaseParasite"/>
        </authorList>
    </citation>
    <scope>IDENTIFICATION</scope>
</reference>
<evidence type="ECO:0000313" key="11">
    <source>
        <dbReference type="EMBL" id="VDM33019.1"/>
    </source>
</evidence>
<dbReference type="InterPro" id="IPR043359">
    <property type="entry name" value="GLI-like"/>
</dbReference>
<dbReference type="Gene3D" id="3.30.160.60">
    <property type="entry name" value="Classic Zinc Finger"/>
    <property type="match status" value="2"/>
</dbReference>
<gene>
    <name evidence="11" type="ORF">TTAC_LOCUS8464</name>
</gene>